<dbReference type="Gene3D" id="1.10.274.100">
    <property type="entry name" value="RNA polymerase Rpb1, domain 3"/>
    <property type="match status" value="1"/>
</dbReference>
<dbReference type="InterPro" id="IPR038120">
    <property type="entry name" value="Rpb1_funnel_sf"/>
</dbReference>
<sequence length="983" mass="101254">AQAVALWAAETPACELIWGCPGRSARAGKAPHTASLFFIRAVAVPPTRFRPANKADAATYAAEHPQNVYYQKLLQGNVKLLEQAAAAAAAVVEAEAARARLEGEEEAMTDAEGAARAQGGALPHAHDGQARQLLGAVGHWARRVSRHERARHPRVLCAAAHLPDARVRLVPPGTAGGAAGDAADGDGDGGGGGGAPTAAAERAELLRQLPKRVYRHLKSGDLVLFNRQPSLHRASIMAHKVRVLPGERTLRMHYANCGAYNADFDGDEMNVHFPQDEVARAEAATLALCDRQYITPTAAKPLRGLIQDHVVAGVLLTQRNAFFRPPDFQQLLYGAAERMLTANPDTRVALPAPAILAPERLYTGKQLFTALLDVVRGGRPRIRVLAAPAQTSAKTVGADEASVLLRDGELLRGVLDKAAFGASRYGLVHAVQETYGADAAGALLSALGRLFTLLLRSHAHTTGVDDLLIDGRAEAARARCHARASATVGGEVVAKVAASLSTKASAAEAAAADGGGKAAVRRAAKQLKKARGGSGAGASAGADADGDADAAAAAAAGGGGTRARPSAAGAGAPRGAGGDAAAAESRRLLESLVRTRGNVAEELMDAGMTGALHKVSTQVVEACLPGALIKPFPVNGFQLMTATGAKGSVVNSSQISCHLGQTVLEGRRVPRMGGGGATLPCFAPFDVTPRAGGYIAGRFLTGLAPSEYFFHCMAGREGLVDTAVKTARSGYLQRCLVKHLESAAVHYDHTVRDSDGSVLQFLYGEDGIDASKSAWLTRSVGWQVANHAALSADADPDEPPPAERPLSSALAADVRAVRKAPRALAKAAAKGKDPPAAAVAALSGTRLERLSPAAVAQLGVHAETYAAKVAAYVAAMDVRHRTGGFGGEAPGDGGVDGIMAPVPSKRKRQAARAAKKAAATADGVAPPDTAPVAVASTLPLATAEEVTAFMAWRYQRGLVDPGEAVGVVAAQGVGEPSTQMTLN</sequence>
<feature type="compositionally biased region" description="Low complexity" evidence="13">
    <location>
        <begin position="916"/>
        <end position="928"/>
    </location>
</feature>
<dbReference type="Gene3D" id="2.40.40.20">
    <property type="match status" value="1"/>
</dbReference>
<dbReference type="InterPro" id="IPR045867">
    <property type="entry name" value="DNA-dir_RpoC_beta_prime"/>
</dbReference>
<comment type="subcellular location">
    <subcellularLocation>
        <location evidence="1">Nucleus</location>
    </subcellularLocation>
</comment>
<dbReference type="Gene3D" id="6.20.50.80">
    <property type="match status" value="1"/>
</dbReference>
<keyword evidence="11" id="KW-0539">Nucleus</keyword>
<feature type="non-terminal residue" evidence="15">
    <location>
        <position position="983"/>
    </location>
</feature>
<dbReference type="PANTHER" id="PTHR19376">
    <property type="entry name" value="DNA-DIRECTED RNA POLYMERASE"/>
    <property type="match status" value="1"/>
</dbReference>
<dbReference type="InterPro" id="IPR007081">
    <property type="entry name" value="RNA_pol_Rpb1_5"/>
</dbReference>
<dbReference type="InterPro" id="IPR007066">
    <property type="entry name" value="RNA_pol_Rpb1_3"/>
</dbReference>
<dbReference type="Gene3D" id="6.10.250.2940">
    <property type="match status" value="1"/>
</dbReference>
<dbReference type="InterPro" id="IPR042102">
    <property type="entry name" value="RNA_pol_Rpb1_3_sf"/>
</dbReference>
<dbReference type="Pfam" id="PF04983">
    <property type="entry name" value="RNA_pol_Rpb1_3"/>
    <property type="match status" value="1"/>
</dbReference>
<evidence type="ECO:0000256" key="3">
    <source>
        <dbReference type="ARBA" id="ARBA00012418"/>
    </source>
</evidence>
<dbReference type="Pfam" id="PF04998">
    <property type="entry name" value="RNA_pol_Rpb1_5"/>
    <property type="match status" value="1"/>
</dbReference>
<dbReference type="PANTHER" id="PTHR19376:SF11">
    <property type="entry name" value="DNA-DIRECTED RNA POLYMERASE I SUBUNIT RPA1"/>
    <property type="match status" value="1"/>
</dbReference>
<dbReference type="InterPro" id="IPR006592">
    <property type="entry name" value="RNA_pol_N"/>
</dbReference>
<dbReference type="Pfam" id="PF00623">
    <property type="entry name" value="RNA_pol_Rpb1_2"/>
    <property type="match status" value="1"/>
</dbReference>
<evidence type="ECO:0000256" key="9">
    <source>
        <dbReference type="ARBA" id="ARBA00022842"/>
    </source>
</evidence>
<evidence type="ECO:0000256" key="7">
    <source>
        <dbReference type="ARBA" id="ARBA00022723"/>
    </source>
</evidence>
<keyword evidence="6" id="KW-0548">Nucleotidyltransferase</keyword>
<evidence type="ECO:0000256" key="8">
    <source>
        <dbReference type="ARBA" id="ARBA00022833"/>
    </source>
</evidence>
<comment type="similarity">
    <text evidence="2">Belongs to the RNA polymerase beta' chain family.</text>
</comment>
<dbReference type="SMART" id="SM00663">
    <property type="entry name" value="RPOLA_N"/>
    <property type="match status" value="1"/>
</dbReference>
<evidence type="ECO:0000313" key="16">
    <source>
        <dbReference type="Proteomes" id="UP000218209"/>
    </source>
</evidence>
<organism evidence="15 16">
    <name type="scientific">Porphyra umbilicalis</name>
    <name type="common">Purple laver</name>
    <name type="synonym">Red alga</name>
    <dbReference type="NCBI Taxonomy" id="2786"/>
    <lineage>
        <taxon>Eukaryota</taxon>
        <taxon>Rhodophyta</taxon>
        <taxon>Bangiophyceae</taxon>
        <taxon>Bangiales</taxon>
        <taxon>Bangiaceae</taxon>
        <taxon>Porphyra</taxon>
    </lineage>
</organism>
<dbReference type="FunFam" id="2.40.40.20:FF:000019">
    <property type="entry name" value="DNA-directed RNA polymerase II subunit RPB1"/>
    <property type="match status" value="1"/>
</dbReference>
<proteinExistence type="inferred from homology"/>
<keyword evidence="4" id="KW-0240">DNA-directed RNA polymerase</keyword>
<dbReference type="GO" id="GO:0003677">
    <property type="term" value="F:DNA binding"/>
    <property type="evidence" value="ECO:0007669"/>
    <property type="project" value="InterPro"/>
</dbReference>
<dbReference type="InterPro" id="IPR007083">
    <property type="entry name" value="RNA_pol_Rpb1_4"/>
</dbReference>
<dbReference type="SUPFAM" id="SSF64484">
    <property type="entry name" value="beta and beta-prime subunits of DNA dependent RNA-polymerase"/>
    <property type="match status" value="1"/>
</dbReference>
<evidence type="ECO:0000256" key="12">
    <source>
        <dbReference type="SAM" id="Coils"/>
    </source>
</evidence>
<evidence type="ECO:0000259" key="14">
    <source>
        <dbReference type="SMART" id="SM00663"/>
    </source>
</evidence>
<dbReference type="CDD" id="cd01435">
    <property type="entry name" value="RNAP_I_RPA1_N"/>
    <property type="match status" value="1"/>
</dbReference>
<feature type="non-terminal residue" evidence="15">
    <location>
        <position position="1"/>
    </location>
</feature>
<reference evidence="15 16" key="1">
    <citation type="submission" date="2017-03" db="EMBL/GenBank/DDBJ databases">
        <title>WGS assembly of Porphyra umbilicalis.</title>
        <authorList>
            <person name="Brawley S.H."/>
            <person name="Blouin N.A."/>
            <person name="Ficko-Blean E."/>
            <person name="Wheeler G.L."/>
            <person name="Lohr M."/>
            <person name="Goodson H.V."/>
            <person name="Jenkins J.W."/>
            <person name="Blaby-Haas C.E."/>
            <person name="Helliwell K.E."/>
            <person name="Chan C."/>
            <person name="Marriage T."/>
            <person name="Bhattacharya D."/>
            <person name="Klein A.S."/>
            <person name="Badis Y."/>
            <person name="Brodie J."/>
            <person name="Cao Y."/>
            <person name="Collen J."/>
            <person name="Dittami S.M."/>
            <person name="Gachon C.M."/>
            <person name="Green B.R."/>
            <person name="Karpowicz S."/>
            <person name="Kim J.W."/>
            <person name="Kudahl U."/>
            <person name="Lin S."/>
            <person name="Michel G."/>
            <person name="Mittag M."/>
            <person name="Olson B.J."/>
            <person name="Pangilinan J."/>
            <person name="Peng Y."/>
            <person name="Qiu H."/>
            <person name="Shu S."/>
            <person name="Singer J.T."/>
            <person name="Smith A.G."/>
            <person name="Sprecher B.N."/>
            <person name="Wagner V."/>
            <person name="Wang W."/>
            <person name="Wang Z.-Y."/>
            <person name="Yan J."/>
            <person name="Yarish C."/>
            <person name="Zoeuner-Riek S."/>
            <person name="Zhuang Y."/>
            <person name="Zou Y."/>
            <person name="Lindquist E.A."/>
            <person name="Grimwood J."/>
            <person name="Barry K."/>
            <person name="Rokhsar D.S."/>
            <person name="Schmutz J."/>
            <person name="Stiller J.W."/>
            <person name="Grossman A.R."/>
            <person name="Prochnik S.E."/>
        </authorList>
    </citation>
    <scope>NUCLEOTIDE SEQUENCE [LARGE SCALE GENOMIC DNA]</scope>
    <source>
        <strain evidence="15">4086291</strain>
    </source>
</reference>
<dbReference type="GO" id="GO:0005736">
    <property type="term" value="C:RNA polymerase I complex"/>
    <property type="evidence" value="ECO:0007669"/>
    <property type="project" value="TreeGrafter"/>
</dbReference>
<keyword evidence="12" id="KW-0175">Coiled coil</keyword>
<keyword evidence="8" id="KW-0862">Zinc</keyword>
<feature type="region of interest" description="Disordered" evidence="13">
    <location>
        <begin position="906"/>
        <end position="928"/>
    </location>
</feature>
<feature type="compositionally biased region" description="Low complexity" evidence="13">
    <location>
        <begin position="562"/>
        <end position="571"/>
    </location>
</feature>
<keyword evidence="10" id="KW-0804">Transcription</keyword>
<evidence type="ECO:0000256" key="2">
    <source>
        <dbReference type="ARBA" id="ARBA00006460"/>
    </source>
</evidence>
<dbReference type="GO" id="GO:0006351">
    <property type="term" value="P:DNA-templated transcription"/>
    <property type="evidence" value="ECO:0007669"/>
    <property type="project" value="InterPro"/>
</dbReference>
<gene>
    <name evidence="15" type="ORF">BU14_0220s0021</name>
</gene>
<evidence type="ECO:0000256" key="5">
    <source>
        <dbReference type="ARBA" id="ARBA00022679"/>
    </source>
</evidence>
<evidence type="ECO:0000256" key="13">
    <source>
        <dbReference type="SAM" id="MobiDB-lite"/>
    </source>
</evidence>
<dbReference type="InterPro" id="IPR000722">
    <property type="entry name" value="RNA_pol_asu"/>
</dbReference>
<feature type="region of interest" description="Disordered" evidence="13">
    <location>
        <begin position="557"/>
        <end position="583"/>
    </location>
</feature>
<keyword evidence="5" id="KW-0808">Transferase</keyword>
<dbReference type="AlphaFoldDB" id="A0A1X6P4W4"/>
<evidence type="ECO:0000256" key="10">
    <source>
        <dbReference type="ARBA" id="ARBA00023163"/>
    </source>
</evidence>
<dbReference type="GO" id="GO:0003899">
    <property type="term" value="F:DNA-directed RNA polymerase activity"/>
    <property type="evidence" value="ECO:0007669"/>
    <property type="project" value="UniProtKB-EC"/>
</dbReference>
<dbReference type="Gene3D" id="1.10.132.30">
    <property type="match status" value="2"/>
</dbReference>
<feature type="coiled-coil region" evidence="12">
    <location>
        <begin position="84"/>
        <end position="114"/>
    </location>
</feature>
<dbReference type="Proteomes" id="UP000218209">
    <property type="component" value="Unassembled WGS sequence"/>
</dbReference>
<dbReference type="GO" id="GO:0046872">
    <property type="term" value="F:metal ion binding"/>
    <property type="evidence" value="ECO:0007669"/>
    <property type="project" value="UniProtKB-KW"/>
</dbReference>
<evidence type="ECO:0000256" key="1">
    <source>
        <dbReference type="ARBA" id="ARBA00004123"/>
    </source>
</evidence>
<name>A0A1X6P4W4_PORUM</name>
<keyword evidence="16" id="KW-1185">Reference proteome</keyword>
<keyword evidence="7" id="KW-0479">Metal-binding</keyword>
<evidence type="ECO:0000256" key="6">
    <source>
        <dbReference type="ARBA" id="ARBA00022695"/>
    </source>
</evidence>
<feature type="compositionally biased region" description="Basic residues" evidence="13">
    <location>
        <begin position="906"/>
        <end position="915"/>
    </location>
</feature>
<dbReference type="OrthoDB" id="270392at2759"/>
<feature type="region of interest" description="Disordered" evidence="13">
    <location>
        <begin position="171"/>
        <end position="198"/>
    </location>
</feature>
<evidence type="ECO:0000256" key="4">
    <source>
        <dbReference type="ARBA" id="ARBA00022478"/>
    </source>
</evidence>
<keyword evidence="9" id="KW-0460">Magnesium</keyword>
<protein>
    <recommendedName>
        <fullName evidence="3">DNA-directed RNA polymerase</fullName>
        <ecNumber evidence="3">2.7.7.6</ecNumber>
    </recommendedName>
</protein>
<feature type="domain" description="RNA polymerase N-terminal" evidence="14">
    <location>
        <begin position="35"/>
        <end position="317"/>
    </location>
</feature>
<evidence type="ECO:0000256" key="11">
    <source>
        <dbReference type="ARBA" id="ARBA00023242"/>
    </source>
</evidence>
<dbReference type="EMBL" id="KV918890">
    <property type="protein sequence ID" value="OSX75790.1"/>
    <property type="molecule type" value="Genomic_DNA"/>
</dbReference>
<evidence type="ECO:0000313" key="15">
    <source>
        <dbReference type="EMBL" id="OSX75790.1"/>
    </source>
</evidence>
<accession>A0A1X6P4W4</accession>
<dbReference type="EC" id="2.7.7.6" evidence="3"/>
<dbReference type="InterPro" id="IPR015699">
    <property type="entry name" value="DNA-dir_RNA_pol1_lsu_N"/>
</dbReference>
<dbReference type="Pfam" id="PF05000">
    <property type="entry name" value="RNA_pol_Rpb1_4"/>
    <property type="match status" value="1"/>
</dbReference>